<comment type="caution">
    <text evidence="1">The sequence shown here is derived from an EMBL/GenBank/DDBJ whole genome shotgun (WGS) entry which is preliminary data.</text>
</comment>
<gene>
    <name evidence="1" type="ORF">CLIB1444_09S00870</name>
</gene>
<proteinExistence type="predicted"/>
<accession>A0ACA9YBV2</accession>
<dbReference type="EMBL" id="CALSDN010000009">
    <property type="protein sequence ID" value="CAH6722316.1"/>
    <property type="molecule type" value="Genomic_DNA"/>
</dbReference>
<reference evidence="1" key="1">
    <citation type="submission" date="2022-06" db="EMBL/GenBank/DDBJ databases">
        <authorList>
            <person name="Legras J.-L."/>
            <person name="Devillers H."/>
            <person name="Grondin C."/>
        </authorList>
    </citation>
    <scope>NUCLEOTIDE SEQUENCE</scope>
    <source>
        <strain evidence="1">CLIB 1444</strain>
    </source>
</reference>
<dbReference type="Proteomes" id="UP001152531">
    <property type="component" value="Unassembled WGS sequence"/>
</dbReference>
<protein>
    <submittedName>
        <fullName evidence="1">Ammonium transporter Mep2p</fullName>
    </submittedName>
</protein>
<organism evidence="1 2">
    <name type="scientific">[Candida] jaroonii</name>
    <dbReference type="NCBI Taxonomy" id="467808"/>
    <lineage>
        <taxon>Eukaryota</taxon>
        <taxon>Fungi</taxon>
        <taxon>Dikarya</taxon>
        <taxon>Ascomycota</taxon>
        <taxon>Saccharomycotina</taxon>
        <taxon>Pichiomycetes</taxon>
        <taxon>Debaryomycetaceae</taxon>
        <taxon>Yamadazyma</taxon>
    </lineage>
</organism>
<evidence type="ECO:0000313" key="1">
    <source>
        <dbReference type="EMBL" id="CAH6722316.1"/>
    </source>
</evidence>
<keyword evidence="2" id="KW-1185">Reference proteome</keyword>
<name>A0ACA9YBV2_9ASCO</name>
<evidence type="ECO:0000313" key="2">
    <source>
        <dbReference type="Proteomes" id="UP001152531"/>
    </source>
</evidence>
<sequence>MEKRYFDVENQTVDVDKAEMVYILFCASAVFLITPGIGLYYGGVLKRNSVVQIMFQSLMITAAVTVLWYLIGYSLANSASGSVMIGNLASAALHSEEAKPLFEGATIPSIANFCFNTYFPVATIQIFVGSIGERGRFLPSLVIGLIFTLVVYCPQAYWVWGGNGWLLNLGELDFAGGGPVHISSGVASLVYSIYLGPRDKSKRFFAKASPMKPHSMFCGFVGVVLINFGWLSFNPGTLLAVNARTAYIFANTMIASSTGCLTYVLVDKMITGKYSLIASWEGIIVGLVNITPSCGYYYPWAAFLTTVITAVGTRYLLIVSEKFVDDSSRAWPVHGIAGILGGTLTGIFASKTIAAADGVTEIDGGWVNGNFRQLGIQIASWVVITLWTASFTAIICFLVDHIPGLKVRASEAGEEMGMDLYEMAETLDEFGNNYDEFFLSHAKRLREIADALEKGSGTVELLEGSSPTSSPRNSHTSINIDYQQKV</sequence>